<evidence type="ECO:0000313" key="2">
    <source>
        <dbReference type="EMBL" id="UXH80317.1"/>
    </source>
</evidence>
<accession>A0ABY6BAT9</accession>
<evidence type="ECO:0000256" key="1">
    <source>
        <dbReference type="SAM" id="SignalP"/>
    </source>
</evidence>
<protein>
    <submittedName>
        <fullName evidence="2">DUF3299 domain-containing protein</fullName>
    </submittedName>
</protein>
<feature type="chain" id="PRO_5045779325" evidence="1">
    <location>
        <begin position="36"/>
        <end position="194"/>
    </location>
</feature>
<feature type="signal peptide" evidence="1">
    <location>
        <begin position="1"/>
        <end position="35"/>
    </location>
</feature>
<name>A0ABY6BAT9_9BURK</name>
<keyword evidence="3" id="KW-1185">Reference proteome</keyword>
<sequence length="194" mass="20147">MTASFPSACCADIRLCLRAAVGAMLVVAGLGAVQAQSSGSAAGQGGAAAVAAIGQGPGYHDPRSPFKPLQEIDGVLSWKLLSSVTTKADKSRVIPSFPAAVQALDKRTVKVQGFMMPLEPGDKQSHFLLSSVPTTCSFCVPAGPEGLVEVRSKSPVRYTLEPVTVEGQLAVLSDDPYGMFYRVTQAVPASVPAR</sequence>
<gene>
    <name evidence="2" type="ORF">N4261_10755</name>
</gene>
<organism evidence="2 3">
    <name type="scientific">Roseateles amylovorans</name>
    <dbReference type="NCBI Taxonomy" id="2978473"/>
    <lineage>
        <taxon>Bacteria</taxon>
        <taxon>Pseudomonadati</taxon>
        <taxon>Pseudomonadota</taxon>
        <taxon>Betaproteobacteria</taxon>
        <taxon>Burkholderiales</taxon>
        <taxon>Sphaerotilaceae</taxon>
        <taxon>Roseateles</taxon>
    </lineage>
</organism>
<dbReference type="RefSeq" id="WP_261760135.1">
    <property type="nucleotide sequence ID" value="NZ_CP104562.2"/>
</dbReference>
<reference evidence="2" key="1">
    <citation type="submission" date="2022-10" db="EMBL/GenBank/DDBJ databases">
        <title>Characterization and whole genome sequencing of a new Roseateles species, isolated from fresh water.</title>
        <authorList>
            <person name="Guliayeva D.Y."/>
            <person name="Akhremchuk A.E."/>
            <person name="Sikolenko M.A."/>
            <person name="Valentovich L.N."/>
            <person name="Sidarenka A.V."/>
        </authorList>
    </citation>
    <scope>NUCLEOTIDE SEQUENCE</scope>
    <source>
        <strain evidence="2">BIM B-1768</strain>
    </source>
</reference>
<dbReference type="Gene3D" id="2.40.50.870">
    <property type="entry name" value="Protein of unknown function (DUF3299)"/>
    <property type="match status" value="1"/>
</dbReference>
<proteinExistence type="predicted"/>
<dbReference type="Pfam" id="PF11736">
    <property type="entry name" value="DUF3299"/>
    <property type="match status" value="1"/>
</dbReference>
<dbReference type="Proteomes" id="UP001064933">
    <property type="component" value="Chromosome"/>
</dbReference>
<dbReference type="InterPro" id="IPR021727">
    <property type="entry name" value="DUF3299"/>
</dbReference>
<dbReference type="EMBL" id="CP104562">
    <property type="protein sequence ID" value="UXH80317.1"/>
    <property type="molecule type" value="Genomic_DNA"/>
</dbReference>
<evidence type="ECO:0000313" key="3">
    <source>
        <dbReference type="Proteomes" id="UP001064933"/>
    </source>
</evidence>
<keyword evidence="1" id="KW-0732">Signal</keyword>